<evidence type="ECO:0000256" key="5">
    <source>
        <dbReference type="ARBA" id="ARBA00022723"/>
    </source>
</evidence>
<evidence type="ECO:0000256" key="6">
    <source>
        <dbReference type="ARBA" id="ARBA00023002"/>
    </source>
</evidence>
<dbReference type="InterPro" id="IPR006963">
    <property type="entry name" value="Mopterin_OxRdtase_4Fe-4S_dom"/>
</dbReference>
<keyword evidence="8" id="KW-0411">Iron-sulfur</keyword>
<dbReference type="PANTHER" id="PTHR43598">
    <property type="entry name" value="TUNGSTEN-CONTAINING FORMYLMETHANOFURAN DEHYDROGENASE 2 SUBUNIT B"/>
    <property type="match status" value="1"/>
</dbReference>
<dbReference type="Pfam" id="PF04879">
    <property type="entry name" value="Molybdop_Fe4S4"/>
    <property type="match status" value="1"/>
</dbReference>
<evidence type="ECO:0000256" key="9">
    <source>
        <dbReference type="SAM" id="SignalP"/>
    </source>
</evidence>
<dbReference type="SUPFAM" id="SSF53706">
    <property type="entry name" value="Formate dehydrogenase/DMSO reductase, domains 1-3"/>
    <property type="match status" value="1"/>
</dbReference>
<evidence type="ECO:0000256" key="2">
    <source>
        <dbReference type="ARBA" id="ARBA00004196"/>
    </source>
</evidence>
<dbReference type="Proteomes" id="UP000183997">
    <property type="component" value="Unassembled WGS sequence"/>
</dbReference>
<dbReference type="AlphaFoldDB" id="A0A1M6PNL3"/>
<gene>
    <name evidence="11" type="ORF">SAMN02745123_00693</name>
</gene>
<dbReference type="PANTHER" id="PTHR43598:SF1">
    <property type="entry name" value="FORMATE DEHYDROGENASE-O MAJOR SUBUNIT"/>
    <property type="match status" value="1"/>
</dbReference>
<dbReference type="Gene3D" id="2.20.25.90">
    <property type="entry name" value="ADC-like domains"/>
    <property type="match status" value="1"/>
</dbReference>
<evidence type="ECO:0000313" key="11">
    <source>
        <dbReference type="EMBL" id="SHK09501.1"/>
    </source>
</evidence>
<keyword evidence="4" id="KW-0004">4Fe-4S</keyword>
<sequence length="204" mass="22874">MRKMNRRDFLKNISLGTAGLTLVATPALAGESQGKITGEKLPGKIRKVKETYSICCFCGCGCGLLLYSNEEDRLVFCEGYPDHPVNAGTICPKGNGIIEGNTVINKKRNRESNRRRVTKPLYRAPGSSKWEEKSWDWVMAEIAQRVKKTRDESFVEKDEHGVTVNRTTAMAHVGAAALDNEEIYLLHKMYRALGMLNIEHCARL</sequence>
<dbReference type="NCBIfam" id="TIGR01409">
    <property type="entry name" value="TAT_signal_seq"/>
    <property type="match status" value="1"/>
</dbReference>
<protein>
    <submittedName>
        <fullName evidence="11">Formate dehydrogenase major subunit</fullName>
    </submittedName>
</protein>
<dbReference type="EMBL" id="FRAR01000006">
    <property type="protein sequence ID" value="SHK09501.1"/>
    <property type="molecule type" value="Genomic_DNA"/>
</dbReference>
<dbReference type="GO" id="GO:0030313">
    <property type="term" value="C:cell envelope"/>
    <property type="evidence" value="ECO:0007669"/>
    <property type="project" value="UniProtKB-SubCell"/>
</dbReference>
<dbReference type="InterPro" id="IPR006311">
    <property type="entry name" value="TAT_signal"/>
</dbReference>
<dbReference type="GO" id="GO:0009055">
    <property type="term" value="F:electron transfer activity"/>
    <property type="evidence" value="ECO:0007669"/>
    <property type="project" value="TreeGrafter"/>
</dbReference>
<evidence type="ECO:0000259" key="10">
    <source>
        <dbReference type="PROSITE" id="PS51669"/>
    </source>
</evidence>
<name>A0A1M6PNL3_9FIRM</name>
<dbReference type="GO" id="GO:0030151">
    <property type="term" value="F:molybdenum ion binding"/>
    <property type="evidence" value="ECO:0007669"/>
    <property type="project" value="TreeGrafter"/>
</dbReference>
<keyword evidence="5" id="KW-0479">Metal-binding</keyword>
<proteinExistence type="inferred from homology"/>
<evidence type="ECO:0000256" key="7">
    <source>
        <dbReference type="ARBA" id="ARBA00023004"/>
    </source>
</evidence>
<evidence type="ECO:0000313" key="12">
    <source>
        <dbReference type="Proteomes" id="UP000183997"/>
    </source>
</evidence>
<dbReference type="GO" id="GO:0051539">
    <property type="term" value="F:4 iron, 4 sulfur cluster binding"/>
    <property type="evidence" value="ECO:0007669"/>
    <property type="project" value="UniProtKB-KW"/>
</dbReference>
<keyword evidence="9" id="KW-0732">Signal</keyword>
<keyword evidence="6" id="KW-0560">Oxidoreductase</keyword>
<comment type="similarity">
    <text evidence="3">Belongs to the prokaryotic molybdopterin-containing oxidoreductase family.</text>
</comment>
<feature type="signal peptide" evidence="9">
    <location>
        <begin position="1"/>
        <end position="29"/>
    </location>
</feature>
<dbReference type="SMART" id="SM00926">
    <property type="entry name" value="Molybdop_Fe4S4"/>
    <property type="match status" value="1"/>
</dbReference>
<feature type="domain" description="4Fe-4S Mo/W bis-MGD-type" evidence="10">
    <location>
        <begin position="48"/>
        <end position="105"/>
    </location>
</feature>
<dbReference type="STRING" id="1121421.SAMN02745123_00693"/>
<comment type="cofactor">
    <cofactor evidence="1">
        <name>[4Fe-4S] cluster</name>
        <dbReference type="ChEBI" id="CHEBI:49883"/>
    </cofactor>
</comment>
<keyword evidence="7" id="KW-0408">Iron</keyword>
<organism evidence="11 12">
    <name type="scientific">Desulforamulus aeronauticus DSM 10349</name>
    <dbReference type="NCBI Taxonomy" id="1121421"/>
    <lineage>
        <taxon>Bacteria</taxon>
        <taxon>Bacillati</taxon>
        <taxon>Bacillota</taxon>
        <taxon>Clostridia</taxon>
        <taxon>Eubacteriales</taxon>
        <taxon>Peptococcaceae</taxon>
        <taxon>Desulforamulus</taxon>
    </lineage>
</organism>
<dbReference type="GO" id="GO:0016491">
    <property type="term" value="F:oxidoreductase activity"/>
    <property type="evidence" value="ECO:0007669"/>
    <property type="project" value="UniProtKB-KW"/>
</dbReference>
<dbReference type="Gene3D" id="3.40.50.740">
    <property type="match status" value="1"/>
</dbReference>
<evidence type="ECO:0000256" key="3">
    <source>
        <dbReference type="ARBA" id="ARBA00010312"/>
    </source>
</evidence>
<evidence type="ECO:0000256" key="4">
    <source>
        <dbReference type="ARBA" id="ARBA00022485"/>
    </source>
</evidence>
<evidence type="ECO:0000256" key="8">
    <source>
        <dbReference type="ARBA" id="ARBA00023014"/>
    </source>
</evidence>
<dbReference type="InterPro" id="IPR019546">
    <property type="entry name" value="TAT_signal_bac_arc"/>
</dbReference>
<comment type="subcellular location">
    <subcellularLocation>
        <location evidence="2">Cell envelope</location>
    </subcellularLocation>
</comment>
<dbReference type="GO" id="GO:0009061">
    <property type="term" value="P:anaerobic respiration"/>
    <property type="evidence" value="ECO:0007669"/>
    <property type="project" value="TreeGrafter"/>
</dbReference>
<reference evidence="12" key="1">
    <citation type="submission" date="2016-11" db="EMBL/GenBank/DDBJ databases">
        <authorList>
            <person name="Varghese N."/>
            <person name="Submissions S."/>
        </authorList>
    </citation>
    <scope>NUCLEOTIDE SEQUENCE [LARGE SCALE GENOMIC DNA]</scope>
    <source>
        <strain evidence="12">DSM 10349</strain>
    </source>
</reference>
<feature type="chain" id="PRO_5012183941" evidence="9">
    <location>
        <begin position="30"/>
        <end position="204"/>
    </location>
</feature>
<accession>A0A1M6PNL3</accession>
<evidence type="ECO:0000256" key="1">
    <source>
        <dbReference type="ARBA" id="ARBA00001966"/>
    </source>
</evidence>
<keyword evidence="12" id="KW-1185">Reference proteome</keyword>
<dbReference type="PROSITE" id="PS51669">
    <property type="entry name" value="4FE4S_MOW_BIS_MGD"/>
    <property type="match status" value="1"/>
</dbReference>
<dbReference type="PROSITE" id="PS51318">
    <property type="entry name" value="TAT"/>
    <property type="match status" value="1"/>
</dbReference>